<keyword evidence="2" id="KW-1185">Reference proteome</keyword>
<dbReference type="PANTHER" id="PTHR34072:SF59">
    <property type="entry name" value="CCHC-TYPE INTEGRASE"/>
    <property type="match status" value="1"/>
</dbReference>
<dbReference type="AlphaFoldDB" id="A0AB40BZI1"/>
<dbReference type="SUPFAM" id="SSF56672">
    <property type="entry name" value="DNA/RNA polymerases"/>
    <property type="match status" value="1"/>
</dbReference>
<sequence length="251" mass="28656">MVLEAERKVLSRCVISSVKARKLLCKGCKAYLIHIVDTRIVAPNFNDVPIVQEFEDKFPNELTGLPPDREFEFAIDLLPGYYRRFVEGFSKIVAPLSRLTRKEKKFVWDEKLLTLPTSGKEFVVFSEASRQGLGCVLMQDGRVIAYASRQLKKHELNDPTHDLELAAVKELDLRQRRWLELIKDYDLVIDYHPRKANVVADALSRKTSTSLTSATTSYRSQLAVLRDMDVRLKVEPKGVLLATFCVKTVIT</sequence>
<dbReference type="InterPro" id="IPR043502">
    <property type="entry name" value="DNA/RNA_pol_sf"/>
</dbReference>
<protein>
    <submittedName>
        <fullName evidence="3">Uncharacterized protein LOC120268555</fullName>
    </submittedName>
</protein>
<name>A0AB40BZI1_DIOCR</name>
<gene>
    <name evidence="3" type="primary">LOC120268555</name>
</gene>
<evidence type="ECO:0000313" key="2">
    <source>
        <dbReference type="Proteomes" id="UP001515500"/>
    </source>
</evidence>
<evidence type="ECO:0000259" key="1">
    <source>
        <dbReference type="Pfam" id="PF17919"/>
    </source>
</evidence>
<feature type="domain" description="Reverse transcriptase/retrotransposon-derived protein RNase H-like" evidence="1">
    <location>
        <begin position="106"/>
        <end position="175"/>
    </location>
</feature>
<dbReference type="InterPro" id="IPR043128">
    <property type="entry name" value="Rev_trsase/Diguanyl_cyclase"/>
</dbReference>
<proteinExistence type="predicted"/>
<dbReference type="GeneID" id="120268555"/>
<dbReference type="Gene3D" id="3.30.70.270">
    <property type="match status" value="1"/>
</dbReference>
<dbReference type="Pfam" id="PF17919">
    <property type="entry name" value="RT_RNaseH_2"/>
    <property type="match status" value="1"/>
</dbReference>
<dbReference type="PANTHER" id="PTHR34072">
    <property type="entry name" value="ENZYMATIC POLYPROTEIN-RELATED"/>
    <property type="match status" value="1"/>
</dbReference>
<dbReference type="RefSeq" id="XP_039131834.1">
    <property type="nucleotide sequence ID" value="XM_039275900.1"/>
</dbReference>
<evidence type="ECO:0000313" key="3">
    <source>
        <dbReference type="RefSeq" id="XP_039131834.1"/>
    </source>
</evidence>
<organism evidence="2 3">
    <name type="scientific">Dioscorea cayennensis subsp. rotundata</name>
    <name type="common">White Guinea yam</name>
    <name type="synonym">Dioscorea rotundata</name>
    <dbReference type="NCBI Taxonomy" id="55577"/>
    <lineage>
        <taxon>Eukaryota</taxon>
        <taxon>Viridiplantae</taxon>
        <taxon>Streptophyta</taxon>
        <taxon>Embryophyta</taxon>
        <taxon>Tracheophyta</taxon>
        <taxon>Spermatophyta</taxon>
        <taxon>Magnoliopsida</taxon>
        <taxon>Liliopsida</taxon>
        <taxon>Dioscoreales</taxon>
        <taxon>Dioscoreaceae</taxon>
        <taxon>Dioscorea</taxon>
    </lineage>
</organism>
<dbReference type="InterPro" id="IPR041577">
    <property type="entry name" value="RT_RNaseH_2"/>
</dbReference>
<accession>A0AB40BZI1</accession>
<dbReference type="Proteomes" id="UP001515500">
    <property type="component" value="Chromosome 9"/>
</dbReference>
<reference evidence="3" key="1">
    <citation type="submission" date="2025-08" db="UniProtKB">
        <authorList>
            <consortium name="RefSeq"/>
        </authorList>
    </citation>
    <scope>IDENTIFICATION</scope>
</reference>